<feature type="compositionally biased region" description="Polar residues" evidence="1">
    <location>
        <begin position="307"/>
        <end position="321"/>
    </location>
</feature>
<feature type="compositionally biased region" description="Polar residues" evidence="1">
    <location>
        <begin position="773"/>
        <end position="792"/>
    </location>
</feature>
<dbReference type="AlphaFoldDB" id="A0A6A6C678"/>
<accession>A0A6A6C678</accession>
<feature type="compositionally biased region" description="Low complexity" evidence="1">
    <location>
        <begin position="288"/>
        <end position="301"/>
    </location>
</feature>
<feature type="compositionally biased region" description="Polar residues" evidence="1">
    <location>
        <begin position="220"/>
        <end position="229"/>
    </location>
</feature>
<evidence type="ECO:0000313" key="3">
    <source>
        <dbReference type="Proteomes" id="UP000799537"/>
    </source>
</evidence>
<feature type="compositionally biased region" description="Polar residues" evidence="1">
    <location>
        <begin position="420"/>
        <end position="429"/>
    </location>
</feature>
<sequence>MIRTHRPRGHAWNCASVFQQTKLFRHIDLNECEPPQDQILGADPRNGWDVTERRAKRQRIEKLADDFLNGSQLHIHSARLDPQRLKAALTLSLARPRDAKAAVEEIHVQEKSDAVWEDVDDDREVLKALASARRSGNGDGTTAVENDVPVSGEIAIIEAQASCGPKRRLRSGKVIAGPSEEALRKAAELRNRRFRPSGVDVAHESQIQSCLRPVVPETQDLPTESSIVDSASDCGPTPTPGWTSSKWLQSGAFQLPKKSVDEDCSKDELGATSIFAPSQRSRTRTRPLTRTASASNRSTSSDLHDSCTLQETVTQGTSASIPSAALIPETSHPSRAVSLTQDESMSCKQPGPTAEDNSQTELLHRQGLHVAPRKSWVAVNESSMARGESDQGDGYSTGHAADLVEEPAQIVRKASKGRSTKSTGNTQSVKDAEQSTRRRSAPSESQRQVEVDATLPTNPRVDALRDGAQYNSIAVGGASPFVYRKRTTNSNGNTPEVESVKPPPHQPSKTPRRKMVFPSSDSPRLNVLAPHTPLADEHLNKILPKDATSGPRSSAARRALREELRASGAEISRCADDPSSSQGEPAAEHEHQEATSAEDSTTLREYVASPEPMPVQNFEYQPAWPGTQDQLAQAYKNLFSSPDKTDTTLYLGEKGTPGTAMGPDGDTKSGRRPLKQLSQEPIPMPSTQALLDGWEGWSTIKKPRSGGKRSSLVQSPTMGKGAVISSDPGQSLNAADRRRSSLRYSMPTYESPGKTPAKDINSLPTPRLDAPQPVQQSLGSMKSATRRSTGGAPSSLCFGFSTLDLPTAAPQPKETGHLSKTLEDLSFGQTMSSIQPPQRQPEPDCYSQDLDLTITQIADNILTTGVESFTTSEHGNGTFSF</sequence>
<dbReference type="GeneID" id="54567087"/>
<dbReference type="OrthoDB" id="5419922at2759"/>
<protein>
    <submittedName>
        <fullName evidence="2">Uncharacterized protein</fullName>
    </submittedName>
</protein>
<dbReference type="Proteomes" id="UP000799537">
    <property type="component" value="Unassembled WGS sequence"/>
</dbReference>
<reference evidence="2" key="1">
    <citation type="journal article" date="2020" name="Stud. Mycol.">
        <title>101 Dothideomycetes genomes: a test case for predicting lifestyles and emergence of pathogens.</title>
        <authorList>
            <person name="Haridas S."/>
            <person name="Albert R."/>
            <person name="Binder M."/>
            <person name="Bloem J."/>
            <person name="Labutti K."/>
            <person name="Salamov A."/>
            <person name="Andreopoulos B."/>
            <person name="Baker S."/>
            <person name="Barry K."/>
            <person name="Bills G."/>
            <person name="Bluhm B."/>
            <person name="Cannon C."/>
            <person name="Castanera R."/>
            <person name="Culley D."/>
            <person name="Daum C."/>
            <person name="Ezra D."/>
            <person name="Gonzalez J."/>
            <person name="Henrissat B."/>
            <person name="Kuo A."/>
            <person name="Liang C."/>
            <person name="Lipzen A."/>
            <person name="Lutzoni F."/>
            <person name="Magnuson J."/>
            <person name="Mondo S."/>
            <person name="Nolan M."/>
            <person name="Ohm R."/>
            <person name="Pangilinan J."/>
            <person name="Park H.-J."/>
            <person name="Ramirez L."/>
            <person name="Alfaro M."/>
            <person name="Sun H."/>
            <person name="Tritt A."/>
            <person name="Yoshinaga Y."/>
            <person name="Zwiers L.-H."/>
            <person name="Turgeon B."/>
            <person name="Goodwin S."/>
            <person name="Spatafora J."/>
            <person name="Crous P."/>
            <person name="Grigoriev I."/>
        </authorList>
    </citation>
    <scope>NUCLEOTIDE SEQUENCE</scope>
    <source>
        <strain evidence="2">ATCC 36951</strain>
    </source>
</reference>
<feature type="region of interest" description="Disordered" evidence="1">
    <location>
        <begin position="642"/>
        <end position="792"/>
    </location>
</feature>
<organism evidence="2 3">
    <name type="scientific">Zasmidium cellare ATCC 36951</name>
    <dbReference type="NCBI Taxonomy" id="1080233"/>
    <lineage>
        <taxon>Eukaryota</taxon>
        <taxon>Fungi</taxon>
        <taxon>Dikarya</taxon>
        <taxon>Ascomycota</taxon>
        <taxon>Pezizomycotina</taxon>
        <taxon>Dothideomycetes</taxon>
        <taxon>Dothideomycetidae</taxon>
        <taxon>Mycosphaerellales</taxon>
        <taxon>Mycosphaerellaceae</taxon>
        <taxon>Zasmidium</taxon>
    </lineage>
</organism>
<feature type="region of interest" description="Disordered" evidence="1">
    <location>
        <begin position="484"/>
        <end position="528"/>
    </location>
</feature>
<feature type="compositionally biased region" description="Polar residues" evidence="1">
    <location>
        <begin position="331"/>
        <end position="347"/>
    </location>
</feature>
<name>A0A6A6C678_ZASCE</name>
<feature type="region of interest" description="Disordered" evidence="1">
    <location>
        <begin position="271"/>
        <end position="359"/>
    </location>
</feature>
<gene>
    <name evidence="2" type="ORF">M409DRAFT_58091</name>
</gene>
<feature type="region of interest" description="Disordered" evidence="1">
    <location>
        <begin position="567"/>
        <end position="601"/>
    </location>
</feature>
<dbReference type="RefSeq" id="XP_033663566.1">
    <property type="nucleotide sequence ID" value="XM_033813815.1"/>
</dbReference>
<evidence type="ECO:0000313" key="2">
    <source>
        <dbReference type="EMBL" id="KAF2162677.1"/>
    </source>
</evidence>
<evidence type="ECO:0000256" key="1">
    <source>
        <dbReference type="SAM" id="MobiDB-lite"/>
    </source>
</evidence>
<keyword evidence="3" id="KW-1185">Reference proteome</keyword>
<dbReference type="EMBL" id="ML993612">
    <property type="protein sequence ID" value="KAF2162677.1"/>
    <property type="molecule type" value="Genomic_DNA"/>
</dbReference>
<feature type="region of interest" description="Disordered" evidence="1">
    <location>
        <begin position="218"/>
        <end position="243"/>
    </location>
</feature>
<feature type="region of interest" description="Disordered" evidence="1">
    <location>
        <begin position="382"/>
        <end position="464"/>
    </location>
</feature>
<proteinExistence type="predicted"/>